<dbReference type="EMBL" id="JACVVD010000013">
    <property type="protein sequence ID" value="MBD0383895.1"/>
    <property type="molecule type" value="Genomic_DNA"/>
</dbReference>
<dbReference type="GO" id="GO:0003677">
    <property type="term" value="F:DNA binding"/>
    <property type="evidence" value="ECO:0007669"/>
    <property type="project" value="UniProtKB-KW"/>
</dbReference>
<reference evidence="5" key="1">
    <citation type="submission" date="2020-09" db="EMBL/GenBank/DDBJ databases">
        <title>Draft Genome Sequence of Paenibacillus sp. WST5.</title>
        <authorList>
            <person name="Bao Z."/>
        </authorList>
    </citation>
    <scope>NUCLEOTIDE SEQUENCE</scope>
    <source>
        <strain evidence="5">WST5</strain>
    </source>
</reference>
<gene>
    <name evidence="5" type="ORF">ICC18_27855</name>
</gene>
<dbReference type="PANTHER" id="PTHR30408">
    <property type="entry name" value="TYPE-1 RESTRICTION ENZYME ECOKI SPECIFICITY PROTEIN"/>
    <property type="match status" value="1"/>
</dbReference>
<dbReference type="InterPro" id="IPR052021">
    <property type="entry name" value="Type-I_RS_S_subunit"/>
</dbReference>
<keyword evidence="2" id="KW-0680">Restriction system</keyword>
<dbReference type="InterPro" id="IPR000055">
    <property type="entry name" value="Restrct_endonuc_typeI_TRD"/>
</dbReference>
<dbReference type="GO" id="GO:0004519">
    <property type="term" value="F:endonuclease activity"/>
    <property type="evidence" value="ECO:0007669"/>
    <property type="project" value="UniProtKB-KW"/>
</dbReference>
<dbReference type="GO" id="GO:0009307">
    <property type="term" value="P:DNA restriction-modification system"/>
    <property type="evidence" value="ECO:0007669"/>
    <property type="project" value="UniProtKB-KW"/>
</dbReference>
<keyword evidence="5" id="KW-0540">Nuclease</keyword>
<keyword evidence="6" id="KW-1185">Reference proteome</keyword>
<dbReference type="AlphaFoldDB" id="A0A926KTT4"/>
<dbReference type="PANTHER" id="PTHR30408:SF12">
    <property type="entry name" value="TYPE I RESTRICTION ENZYME MJAVIII SPECIFICITY SUBUNIT"/>
    <property type="match status" value="1"/>
</dbReference>
<feature type="domain" description="Type I restriction modification DNA specificity" evidence="4">
    <location>
        <begin position="218"/>
        <end position="395"/>
    </location>
</feature>
<evidence type="ECO:0000256" key="1">
    <source>
        <dbReference type="ARBA" id="ARBA00010923"/>
    </source>
</evidence>
<evidence type="ECO:0000256" key="2">
    <source>
        <dbReference type="ARBA" id="ARBA00022747"/>
    </source>
</evidence>
<dbReference type="Pfam" id="PF01420">
    <property type="entry name" value="Methylase_S"/>
    <property type="match status" value="1"/>
</dbReference>
<evidence type="ECO:0000313" key="5">
    <source>
        <dbReference type="EMBL" id="MBD0383895.1"/>
    </source>
</evidence>
<organism evidence="5 6">
    <name type="scientific">Paenibacillus sedimenti</name>
    <dbReference type="NCBI Taxonomy" id="2770274"/>
    <lineage>
        <taxon>Bacteria</taxon>
        <taxon>Bacillati</taxon>
        <taxon>Bacillota</taxon>
        <taxon>Bacilli</taxon>
        <taxon>Bacillales</taxon>
        <taxon>Paenibacillaceae</taxon>
        <taxon>Paenibacillus</taxon>
    </lineage>
</organism>
<keyword evidence="5" id="KW-0255">Endonuclease</keyword>
<protein>
    <submittedName>
        <fullName evidence="5">Restriction endonuclease subunit S</fullName>
    </submittedName>
</protein>
<name>A0A926KTT4_9BACL</name>
<evidence type="ECO:0000256" key="3">
    <source>
        <dbReference type="ARBA" id="ARBA00023125"/>
    </source>
</evidence>
<comment type="similarity">
    <text evidence="1">Belongs to the type-I restriction system S methylase family.</text>
</comment>
<evidence type="ECO:0000259" key="4">
    <source>
        <dbReference type="Pfam" id="PF01420"/>
    </source>
</evidence>
<dbReference type="InterPro" id="IPR044946">
    <property type="entry name" value="Restrct_endonuc_typeI_TRD_sf"/>
</dbReference>
<dbReference type="RefSeq" id="WP_188177664.1">
    <property type="nucleotide sequence ID" value="NZ_JACVVD010000013.1"/>
</dbReference>
<keyword evidence="3" id="KW-0238">DNA-binding</keyword>
<dbReference type="Gene3D" id="3.90.220.20">
    <property type="entry name" value="DNA methylase specificity domains"/>
    <property type="match status" value="2"/>
</dbReference>
<proteinExistence type="inferred from homology"/>
<comment type="caution">
    <text evidence="5">The sequence shown here is derived from an EMBL/GenBank/DDBJ whole genome shotgun (WGS) entry which is preliminary data.</text>
</comment>
<accession>A0A926KTT4</accession>
<evidence type="ECO:0000313" key="6">
    <source>
        <dbReference type="Proteomes" id="UP000650466"/>
    </source>
</evidence>
<keyword evidence="5" id="KW-0378">Hydrolase</keyword>
<dbReference type="Proteomes" id="UP000650466">
    <property type="component" value="Unassembled WGS sequence"/>
</dbReference>
<sequence length="407" mass="47532">MVGKDNKPEIRFTGFTDAWEQHELREIYTERKERGYDSLQILSVSIQHGVSTEELDSDTLGKKVRRSEDKSLYKHVYFGDLVLNMMRAWQGALGVVMSEGMVSPAYITAIPSAQLYPLFMDYCLRRDEMIIQMNNLSYGVTDFRKRLYWDSFINVLCRIPSVSEQERISAFFTHLDNLITIHQRKYDKLIIVKKSMLEKMFPKDGVNAPEFRFAGFTEAWKQRKLKDISDKVIEKNVNLKFTETFTNSAEFGIISQRDFFDHDISNAANLNGYYVVKSEDFVYNPRISTFAPVGPINRNKLGRSGVMSPLYTVFRTHDIDNTFLEQYFKSRYWHSFMKLNGDSGARSDRFSIKDSVLIEMPIPYPSLKEQQKVGEYLTQFDKLITLHRRKLEKLKNIKKAMLGKMFV</sequence>
<dbReference type="SUPFAM" id="SSF116734">
    <property type="entry name" value="DNA methylase specificity domain"/>
    <property type="match status" value="2"/>
</dbReference>